<evidence type="ECO:0008006" key="5">
    <source>
        <dbReference type="Google" id="ProtNLM"/>
    </source>
</evidence>
<protein>
    <recommendedName>
        <fullName evidence="5">Lipoprotein</fullName>
    </recommendedName>
</protein>
<dbReference type="KEGG" id="fad:CDH04_02320"/>
<evidence type="ECO:0000313" key="1">
    <source>
        <dbReference type="EMBL" id="AXA33318.1"/>
    </source>
</evidence>
<evidence type="ECO:0000313" key="3">
    <source>
        <dbReference type="Proteomes" id="UP000251120"/>
    </source>
</evidence>
<organism evidence="1 3">
    <name type="scientific">Francisella adeliensis</name>
    <dbReference type="NCBI Taxonomy" id="2007306"/>
    <lineage>
        <taxon>Bacteria</taxon>
        <taxon>Pseudomonadati</taxon>
        <taxon>Pseudomonadota</taxon>
        <taxon>Gammaproteobacteria</taxon>
        <taxon>Thiotrichales</taxon>
        <taxon>Francisellaceae</taxon>
        <taxon>Francisella</taxon>
    </lineage>
</organism>
<dbReference type="Proteomes" id="UP000681131">
    <property type="component" value="Chromosome"/>
</dbReference>
<dbReference type="PROSITE" id="PS51257">
    <property type="entry name" value="PROKAR_LIPOPROTEIN"/>
    <property type="match status" value="1"/>
</dbReference>
<dbReference type="EMBL" id="CP021781">
    <property type="protein sequence ID" value="AXA33318.1"/>
    <property type="molecule type" value="Genomic_DNA"/>
</dbReference>
<dbReference type="Proteomes" id="UP000251120">
    <property type="component" value="Chromosome"/>
</dbReference>
<evidence type="ECO:0000313" key="4">
    <source>
        <dbReference type="Proteomes" id="UP000681131"/>
    </source>
</evidence>
<keyword evidence="4" id="KW-1185">Reference proteome</keyword>
<reference evidence="2 4" key="2">
    <citation type="submission" date="2019-08" db="EMBL/GenBank/DDBJ databases">
        <title>Complete genome sequences of Francisella adeliensis (FSC1325 and FSC1326).</title>
        <authorList>
            <person name="Ohrman C."/>
            <person name="Uneklint I."/>
            <person name="Vallesi A."/>
            <person name="Karlsson L."/>
            <person name="Sjodin A."/>
        </authorList>
    </citation>
    <scope>NUCLEOTIDE SEQUENCE [LARGE SCALE GENOMIC DNA]</scope>
    <source>
        <strain evidence="2 4">FSC1325</strain>
    </source>
</reference>
<gene>
    <name evidence="1" type="ORF">CDH04_02320</name>
    <name evidence="2" type="ORF">FZC43_02320</name>
</gene>
<dbReference type="RefSeq" id="WP_112869491.1">
    <property type="nucleotide sequence ID" value="NZ_CP021781.1"/>
</dbReference>
<dbReference type="OrthoDB" id="5604712at2"/>
<name>A0A2Z4XXI0_9GAMM</name>
<sequence length="162" mass="17804">MGKKIVKLKKIGIIFTLISLIVLLIGCISEDVKNKYKGLTLTDHQFISSKATAYKTLGFDYDAVPSGINNIDKASPTEFLVKLYVGDNKDCKVIYTASEDGKEGQETNTSSFKAYLSPKDTLVKVFCVGKESNIDYKITAIAKGVTYSRIGNLSYMAEASEF</sequence>
<dbReference type="AlphaFoldDB" id="A0A2Z4XXI0"/>
<accession>A0A2Z4XXI0</accession>
<proteinExistence type="predicted"/>
<evidence type="ECO:0000313" key="2">
    <source>
        <dbReference type="EMBL" id="QIW11547.1"/>
    </source>
</evidence>
<reference evidence="1 3" key="1">
    <citation type="submission" date="2017-06" db="EMBL/GenBank/DDBJ databases">
        <title>Complete genome of Francisella adeliensis.</title>
        <authorList>
            <person name="Vallesi A."/>
            <person name="Sjodin A."/>
        </authorList>
    </citation>
    <scope>NUCLEOTIDE SEQUENCE [LARGE SCALE GENOMIC DNA]</scope>
    <source>
        <strain evidence="1 3">FDC440</strain>
    </source>
</reference>
<dbReference type="EMBL" id="CP043424">
    <property type="protein sequence ID" value="QIW11547.1"/>
    <property type="molecule type" value="Genomic_DNA"/>
</dbReference>